<reference evidence="2" key="2">
    <citation type="submission" date="2020-06" db="EMBL/GenBank/DDBJ databases">
        <title>Helianthus annuus Genome sequencing and assembly Release 2.</title>
        <authorList>
            <person name="Gouzy J."/>
            <person name="Langlade N."/>
            <person name="Munos S."/>
        </authorList>
    </citation>
    <scope>NUCLEOTIDE SEQUENCE</scope>
    <source>
        <tissue evidence="2">Leaves</tissue>
    </source>
</reference>
<feature type="compositionally biased region" description="Polar residues" evidence="1">
    <location>
        <begin position="56"/>
        <end position="78"/>
    </location>
</feature>
<feature type="compositionally biased region" description="Polar residues" evidence="1">
    <location>
        <begin position="107"/>
        <end position="128"/>
    </location>
</feature>
<sequence>MWEKLTKGMFSFCLCGYFLYQNFIEIQICLRKFIKNVFVAGIEIIDPAALGPALSPGSSSTVPEASSPNTTPESNITPALSPPAPESDTTSTLTPPSTDGGSGVLTPPSTGGASGVPTTDAGSRPSLTPSSVASCYANSAFVLVASEVTFILYFLF</sequence>
<feature type="region of interest" description="Disordered" evidence="1">
    <location>
        <begin position="54"/>
        <end position="128"/>
    </location>
</feature>
<organism evidence="2 3">
    <name type="scientific">Helianthus annuus</name>
    <name type="common">Common sunflower</name>
    <dbReference type="NCBI Taxonomy" id="4232"/>
    <lineage>
        <taxon>Eukaryota</taxon>
        <taxon>Viridiplantae</taxon>
        <taxon>Streptophyta</taxon>
        <taxon>Embryophyta</taxon>
        <taxon>Tracheophyta</taxon>
        <taxon>Spermatophyta</taxon>
        <taxon>Magnoliopsida</taxon>
        <taxon>eudicotyledons</taxon>
        <taxon>Gunneridae</taxon>
        <taxon>Pentapetalae</taxon>
        <taxon>asterids</taxon>
        <taxon>campanulids</taxon>
        <taxon>Asterales</taxon>
        <taxon>Asteraceae</taxon>
        <taxon>Asteroideae</taxon>
        <taxon>Heliantheae alliance</taxon>
        <taxon>Heliantheae</taxon>
        <taxon>Helianthus</taxon>
    </lineage>
</organism>
<evidence type="ECO:0000313" key="2">
    <source>
        <dbReference type="EMBL" id="KAF5789695.1"/>
    </source>
</evidence>
<dbReference type="Gramene" id="mRNA:HanXRQr2_Chr09g0374341">
    <property type="protein sequence ID" value="CDS:HanXRQr2_Chr09g0374341.1"/>
    <property type="gene ID" value="HanXRQr2_Chr09g0374341"/>
</dbReference>
<keyword evidence="3" id="KW-1185">Reference proteome</keyword>
<reference evidence="2" key="1">
    <citation type="journal article" date="2017" name="Nature">
        <title>The sunflower genome provides insights into oil metabolism, flowering and Asterid evolution.</title>
        <authorList>
            <person name="Badouin H."/>
            <person name="Gouzy J."/>
            <person name="Grassa C.J."/>
            <person name="Murat F."/>
            <person name="Staton S.E."/>
            <person name="Cottret L."/>
            <person name="Lelandais-Briere C."/>
            <person name="Owens G.L."/>
            <person name="Carrere S."/>
            <person name="Mayjonade B."/>
            <person name="Legrand L."/>
            <person name="Gill N."/>
            <person name="Kane N.C."/>
            <person name="Bowers J.E."/>
            <person name="Hubner S."/>
            <person name="Bellec A."/>
            <person name="Berard A."/>
            <person name="Berges H."/>
            <person name="Blanchet N."/>
            <person name="Boniface M.C."/>
            <person name="Brunel D."/>
            <person name="Catrice O."/>
            <person name="Chaidir N."/>
            <person name="Claudel C."/>
            <person name="Donnadieu C."/>
            <person name="Faraut T."/>
            <person name="Fievet G."/>
            <person name="Helmstetter N."/>
            <person name="King M."/>
            <person name="Knapp S.J."/>
            <person name="Lai Z."/>
            <person name="Le Paslier M.C."/>
            <person name="Lippi Y."/>
            <person name="Lorenzon L."/>
            <person name="Mandel J.R."/>
            <person name="Marage G."/>
            <person name="Marchand G."/>
            <person name="Marquand E."/>
            <person name="Bret-Mestries E."/>
            <person name="Morien E."/>
            <person name="Nambeesan S."/>
            <person name="Nguyen T."/>
            <person name="Pegot-Espagnet P."/>
            <person name="Pouilly N."/>
            <person name="Raftis F."/>
            <person name="Sallet E."/>
            <person name="Schiex T."/>
            <person name="Thomas J."/>
            <person name="Vandecasteele C."/>
            <person name="Vares D."/>
            <person name="Vear F."/>
            <person name="Vautrin S."/>
            <person name="Crespi M."/>
            <person name="Mangin B."/>
            <person name="Burke J.M."/>
            <person name="Salse J."/>
            <person name="Munos S."/>
            <person name="Vincourt P."/>
            <person name="Rieseberg L.H."/>
            <person name="Langlade N.B."/>
        </authorList>
    </citation>
    <scope>NUCLEOTIDE SEQUENCE</scope>
    <source>
        <tissue evidence="2">Leaves</tissue>
    </source>
</reference>
<evidence type="ECO:0000313" key="3">
    <source>
        <dbReference type="Proteomes" id="UP000215914"/>
    </source>
</evidence>
<name>A0A9K3N7I8_HELAN</name>
<gene>
    <name evidence="2" type="ORF">HanXRQr2_Chr09g0374341</name>
</gene>
<dbReference type="AlphaFoldDB" id="A0A9K3N7I8"/>
<evidence type="ECO:0000256" key="1">
    <source>
        <dbReference type="SAM" id="MobiDB-lite"/>
    </source>
</evidence>
<proteinExistence type="predicted"/>
<comment type="caution">
    <text evidence="2">The sequence shown here is derived from an EMBL/GenBank/DDBJ whole genome shotgun (WGS) entry which is preliminary data.</text>
</comment>
<feature type="compositionally biased region" description="Low complexity" evidence="1">
    <location>
        <begin position="87"/>
        <end position="99"/>
    </location>
</feature>
<accession>A0A9K3N7I8</accession>
<protein>
    <submittedName>
        <fullName evidence="2">Uncharacterized protein</fullName>
    </submittedName>
</protein>
<dbReference type="EMBL" id="MNCJ02000324">
    <property type="protein sequence ID" value="KAF5789695.1"/>
    <property type="molecule type" value="Genomic_DNA"/>
</dbReference>
<dbReference type="Proteomes" id="UP000215914">
    <property type="component" value="Unassembled WGS sequence"/>
</dbReference>